<dbReference type="InterPro" id="IPR017972">
    <property type="entry name" value="Cyt_P450_CS"/>
</dbReference>
<proteinExistence type="inferred from homology"/>
<evidence type="ECO:0000256" key="1">
    <source>
        <dbReference type="ARBA" id="ARBA00001971"/>
    </source>
</evidence>
<dbReference type="InterPro" id="IPR001128">
    <property type="entry name" value="Cyt_P450"/>
</dbReference>
<dbReference type="GO" id="GO:0006707">
    <property type="term" value="P:cholesterol catabolic process"/>
    <property type="evidence" value="ECO:0007669"/>
    <property type="project" value="TreeGrafter"/>
</dbReference>
<reference evidence="10" key="1">
    <citation type="submission" date="2020-07" db="EMBL/GenBank/DDBJ databases">
        <title>Description of Mycobacterium gordonae subsp. intergordonae subsp.nov. and Mycobacterium gordonae subsp. gordonae subsp. nov.</title>
        <authorList>
            <person name="Yu X."/>
        </authorList>
    </citation>
    <scope>NUCLEOTIDE SEQUENCE [LARGE SCALE GENOMIC DNA]</scope>
    <source>
        <strain evidence="10">24</strain>
    </source>
</reference>
<dbReference type="SUPFAM" id="SSF48264">
    <property type="entry name" value="Cytochrome P450"/>
    <property type="match status" value="1"/>
</dbReference>
<dbReference type="InterPro" id="IPR036396">
    <property type="entry name" value="Cyt_P450_sf"/>
</dbReference>
<evidence type="ECO:0000256" key="7">
    <source>
        <dbReference type="ARBA" id="ARBA00023033"/>
    </source>
</evidence>
<dbReference type="PROSITE" id="PS00086">
    <property type="entry name" value="CYTOCHROME_P450"/>
    <property type="match status" value="1"/>
</dbReference>
<evidence type="ECO:0000256" key="5">
    <source>
        <dbReference type="ARBA" id="ARBA00023002"/>
    </source>
</evidence>
<dbReference type="GO" id="GO:0036199">
    <property type="term" value="F:cholest-4-en-3-one 26-monooxygenase activity"/>
    <property type="evidence" value="ECO:0007669"/>
    <property type="project" value="TreeGrafter"/>
</dbReference>
<keyword evidence="7 8" id="KW-0503">Monooxygenase</keyword>
<keyword evidence="10" id="KW-1185">Reference proteome</keyword>
<evidence type="ECO:0000313" key="10">
    <source>
        <dbReference type="Proteomes" id="UP000510682"/>
    </source>
</evidence>
<protein>
    <submittedName>
        <fullName evidence="9">Cytochrome P450</fullName>
    </submittedName>
</protein>
<reference evidence="10" key="3">
    <citation type="submission" date="2023-07" db="EMBL/GenBank/DDBJ databases">
        <title>Description of Mycobacterium gordonae subsp. intergordonae subsp.nov. and Mycobacterium gordonae subsp. gordonae subsp. nov.</title>
        <authorList>
            <person name="Huang H."/>
        </authorList>
    </citation>
    <scope>NUCLEOTIDE SEQUENCE [LARGE SCALE GENOMIC DNA]</scope>
    <source>
        <strain evidence="10">24</strain>
    </source>
</reference>
<dbReference type="KEGG" id="mgor:H0P51_23215"/>
<keyword evidence="5 8" id="KW-0560">Oxidoreductase</keyword>
<gene>
    <name evidence="9" type="ORF">H0P51_23215</name>
</gene>
<evidence type="ECO:0000256" key="3">
    <source>
        <dbReference type="ARBA" id="ARBA00022617"/>
    </source>
</evidence>
<dbReference type="Pfam" id="PF00067">
    <property type="entry name" value="p450"/>
    <property type="match status" value="1"/>
</dbReference>
<dbReference type="EMBL" id="CP059165">
    <property type="protein sequence ID" value="QLL06601.1"/>
    <property type="molecule type" value="Genomic_DNA"/>
</dbReference>
<accession>A0A7D6DZZ2</accession>
<dbReference type="GO" id="GO:0008395">
    <property type="term" value="F:steroid hydroxylase activity"/>
    <property type="evidence" value="ECO:0007669"/>
    <property type="project" value="TreeGrafter"/>
</dbReference>
<dbReference type="Proteomes" id="UP000510682">
    <property type="component" value="Chromosome"/>
</dbReference>
<sequence>MSTAHIHEAPPVVWDPQNPHAYWDQRRQEGDIVWDDTMQAWLVLGYQAARDILSGPGWSSNLLSKPEIYESISPTFDPEMFNRFILFADGVNHIRLRKAVRDVFTRSFIAGMRTGVQAIGSALIGHPEPHTVFDFMTEIALPMPVAIIGEWLRLDTNASRFLNDQAPTIIRMLQSLADPEEVARGTAAFSSIFMDFLPLAADRRTHPGDDLLSLIASDPDLELDDVVITAILIAVASRETTANLLGAAIVRLLTPEPDGARIIDDVDPADPSLVTELFRLDASVQTAARTATQDHAICGVDIAQGQQVVVVIPAVNRDPAVFDEPSRFRWNRSGPAPLTFSHGAHYCLGAALARLEITVALEEISARKPSLAGPPIWGDTQAIRGPQSVPMIFDR</sequence>
<dbReference type="RefSeq" id="WP_180915179.1">
    <property type="nucleotide sequence ID" value="NZ_CP059165.1"/>
</dbReference>
<evidence type="ECO:0000313" key="9">
    <source>
        <dbReference type="EMBL" id="QLL06601.1"/>
    </source>
</evidence>
<dbReference type="PANTHER" id="PTHR46696">
    <property type="entry name" value="P450, PUTATIVE (EUROFUNG)-RELATED"/>
    <property type="match status" value="1"/>
</dbReference>
<dbReference type="GO" id="GO:0005506">
    <property type="term" value="F:iron ion binding"/>
    <property type="evidence" value="ECO:0007669"/>
    <property type="project" value="InterPro"/>
</dbReference>
<comment type="similarity">
    <text evidence="2 8">Belongs to the cytochrome P450 family.</text>
</comment>
<reference evidence="9 10" key="2">
    <citation type="submission" date="2020-07" db="EMBL/GenBank/DDBJ databases">
        <authorList>
            <person name="Yu X."/>
        </authorList>
    </citation>
    <scope>NUCLEOTIDE SEQUENCE [LARGE SCALE GENOMIC DNA]</scope>
    <source>
        <strain evidence="10">24</strain>
    </source>
</reference>
<organism evidence="9 10">
    <name type="scientific">Mycobacterium vicinigordonae</name>
    <dbReference type="NCBI Taxonomy" id="1719132"/>
    <lineage>
        <taxon>Bacteria</taxon>
        <taxon>Bacillati</taxon>
        <taxon>Actinomycetota</taxon>
        <taxon>Actinomycetes</taxon>
        <taxon>Mycobacteriales</taxon>
        <taxon>Mycobacteriaceae</taxon>
        <taxon>Mycobacterium</taxon>
    </lineage>
</organism>
<evidence type="ECO:0000256" key="2">
    <source>
        <dbReference type="ARBA" id="ARBA00010617"/>
    </source>
</evidence>
<dbReference type="PRINTS" id="PR00359">
    <property type="entry name" value="BP450"/>
</dbReference>
<dbReference type="AlphaFoldDB" id="A0A7D6DZZ2"/>
<dbReference type="GO" id="GO:0020037">
    <property type="term" value="F:heme binding"/>
    <property type="evidence" value="ECO:0007669"/>
    <property type="project" value="InterPro"/>
</dbReference>
<name>A0A7D6DZZ2_9MYCO</name>
<dbReference type="InterPro" id="IPR002397">
    <property type="entry name" value="Cyt_P450_B"/>
</dbReference>
<dbReference type="PANTHER" id="PTHR46696:SF4">
    <property type="entry name" value="BIOTIN BIOSYNTHESIS CYTOCHROME P450"/>
    <property type="match status" value="1"/>
</dbReference>
<evidence type="ECO:0000256" key="4">
    <source>
        <dbReference type="ARBA" id="ARBA00022723"/>
    </source>
</evidence>
<evidence type="ECO:0000256" key="8">
    <source>
        <dbReference type="RuleBase" id="RU000461"/>
    </source>
</evidence>
<keyword evidence="3 8" id="KW-0349">Heme</keyword>
<evidence type="ECO:0000256" key="6">
    <source>
        <dbReference type="ARBA" id="ARBA00023004"/>
    </source>
</evidence>
<comment type="cofactor">
    <cofactor evidence="1">
        <name>heme</name>
        <dbReference type="ChEBI" id="CHEBI:30413"/>
    </cofactor>
</comment>
<keyword evidence="4 8" id="KW-0479">Metal-binding</keyword>
<dbReference type="Gene3D" id="1.10.630.10">
    <property type="entry name" value="Cytochrome P450"/>
    <property type="match status" value="1"/>
</dbReference>
<keyword evidence="6 8" id="KW-0408">Iron</keyword>